<comment type="caution">
    <text evidence="1">The sequence shown here is derived from an EMBL/GenBank/DDBJ whole genome shotgun (WGS) entry which is preliminary data.</text>
</comment>
<keyword evidence="2" id="KW-1185">Reference proteome</keyword>
<dbReference type="Proteomes" id="UP001458880">
    <property type="component" value="Unassembled WGS sequence"/>
</dbReference>
<evidence type="ECO:0000313" key="1">
    <source>
        <dbReference type="EMBL" id="KAK9696298.1"/>
    </source>
</evidence>
<gene>
    <name evidence="1" type="ORF">QE152_g31997</name>
</gene>
<accession>A0AAW1J118</accession>
<proteinExistence type="predicted"/>
<sequence length="92" mass="10372">MEIPIVYGSKRFGRLVDALNNEDNFEISQNRRDDVLAIIPPSLGVKSDDENTNDEDLTDEMMLADDSGFIEVEGDEDPEDKVVKCCQSYNPM</sequence>
<dbReference type="AlphaFoldDB" id="A0AAW1J118"/>
<reference evidence="1 2" key="1">
    <citation type="journal article" date="2024" name="BMC Genomics">
        <title>De novo assembly and annotation of Popillia japonica's genome with initial clues to its potential as an invasive pest.</title>
        <authorList>
            <person name="Cucini C."/>
            <person name="Boschi S."/>
            <person name="Funari R."/>
            <person name="Cardaioli E."/>
            <person name="Iannotti N."/>
            <person name="Marturano G."/>
            <person name="Paoli F."/>
            <person name="Bruttini M."/>
            <person name="Carapelli A."/>
            <person name="Frati F."/>
            <person name="Nardi F."/>
        </authorList>
    </citation>
    <scope>NUCLEOTIDE SEQUENCE [LARGE SCALE GENOMIC DNA]</scope>
    <source>
        <strain evidence="1">DMR45628</strain>
    </source>
</reference>
<evidence type="ECO:0000313" key="2">
    <source>
        <dbReference type="Proteomes" id="UP001458880"/>
    </source>
</evidence>
<name>A0AAW1J118_POPJA</name>
<dbReference type="EMBL" id="JASPKY010000455">
    <property type="protein sequence ID" value="KAK9696298.1"/>
    <property type="molecule type" value="Genomic_DNA"/>
</dbReference>
<protein>
    <submittedName>
        <fullName evidence="1">Uncharacterized protein</fullName>
    </submittedName>
</protein>
<organism evidence="1 2">
    <name type="scientific">Popillia japonica</name>
    <name type="common">Japanese beetle</name>
    <dbReference type="NCBI Taxonomy" id="7064"/>
    <lineage>
        <taxon>Eukaryota</taxon>
        <taxon>Metazoa</taxon>
        <taxon>Ecdysozoa</taxon>
        <taxon>Arthropoda</taxon>
        <taxon>Hexapoda</taxon>
        <taxon>Insecta</taxon>
        <taxon>Pterygota</taxon>
        <taxon>Neoptera</taxon>
        <taxon>Endopterygota</taxon>
        <taxon>Coleoptera</taxon>
        <taxon>Polyphaga</taxon>
        <taxon>Scarabaeiformia</taxon>
        <taxon>Scarabaeidae</taxon>
        <taxon>Rutelinae</taxon>
        <taxon>Popillia</taxon>
    </lineage>
</organism>